<evidence type="ECO:0000313" key="1">
    <source>
        <dbReference type="EMBL" id="SFT02459.1"/>
    </source>
</evidence>
<name>A0A1I6ULX2_9BACL</name>
<dbReference type="AlphaFoldDB" id="A0A1I6ULX2"/>
<accession>A0A1I6ULX2</accession>
<evidence type="ECO:0000313" key="2">
    <source>
        <dbReference type="Proteomes" id="UP000198660"/>
    </source>
</evidence>
<organism evidence="1 2">
    <name type="scientific">Marininema halotolerans</name>
    <dbReference type="NCBI Taxonomy" id="1155944"/>
    <lineage>
        <taxon>Bacteria</taxon>
        <taxon>Bacillati</taxon>
        <taxon>Bacillota</taxon>
        <taxon>Bacilli</taxon>
        <taxon>Bacillales</taxon>
        <taxon>Thermoactinomycetaceae</taxon>
        <taxon>Marininema</taxon>
    </lineage>
</organism>
<keyword evidence="2" id="KW-1185">Reference proteome</keyword>
<dbReference type="RefSeq" id="WP_091839607.1">
    <property type="nucleotide sequence ID" value="NZ_FPAA01000018.1"/>
</dbReference>
<gene>
    <name evidence="1" type="ORF">SAMN05444972_11817</name>
</gene>
<dbReference type="Proteomes" id="UP000198660">
    <property type="component" value="Unassembled WGS sequence"/>
</dbReference>
<proteinExistence type="predicted"/>
<protein>
    <submittedName>
        <fullName evidence="1">Uncharacterized protein</fullName>
    </submittedName>
</protein>
<dbReference type="Pfam" id="PF24689">
    <property type="entry name" value="TriTu"/>
    <property type="match status" value="1"/>
</dbReference>
<dbReference type="EMBL" id="FPAA01000018">
    <property type="protein sequence ID" value="SFT02459.1"/>
    <property type="molecule type" value="Genomic_DNA"/>
</dbReference>
<dbReference type="OrthoDB" id="6302361at2"/>
<reference evidence="2" key="1">
    <citation type="submission" date="2016-10" db="EMBL/GenBank/DDBJ databases">
        <authorList>
            <person name="Varghese N."/>
            <person name="Submissions S."/>
        </authorList>
    </citation>
    <scope>NUCLEOTIDE SEQUENCE [LARGE SCALE GENOMIC DNA]</scope>
    <source>
        <strain evidence="2">DSM 45789</strain>
    </source>
</reference>
<dbReference type="InterPro" id="IPR057062">
    <property type="entry name" value="TriTu"/>
</dbReference>
<sequence>MHEFFLNWVKKNQLNFEKMGIKVELNGVRRDIPDPKVSFSFSSTNCMSTMTVWKSKLVDFEVLDFNSQKRVLYYYREIKEEGEFDSIIHKMIELVAV</sequence>